<organism evidence="1 2">
    <name type="scientific">Zeaxanthinibacter enoshimensis</name>
    <dbReference type="NCBI Taxonomy" id="392009"/>
    <lineage>
        <taxon>Bacteria</taxon>
        <taxon>Pseudomonadati</taxon>
        <taxon>Bacteroidota</taxon>
        <taxon>Flavobacteriia</taxon>
        <taxon>Flavobacteriales</taxon>
        <taxon>Flavobacteriaceae</taxon>
        <taxon>Zeaxanthinibacter</taxon>
    </lineage>
</organism>
<evidence type="ECO:0000313" key="2">
    <source>
        <dbReference type="Proteomes" id="UP000295468"/>
    </source>
</evidence>
<accession>A0A4R6TJR5</accession>
<dbReference type="RefSeq" id="WP_133643940.1">
    <property type="nucleotide sequence ID" value="NZ_SNYI01000002.1"/>
</dbReference>
<reference evidence="1 2" key="1">
    <citation type="submission" date="2019-03" db="EMBL/GenBank/DDBJ databases">
        <title>Genomic Encyclopedia of Archaeal and Bacterial Type Strains, Phase II (KMG-II): from individual species to whole genera.</title>
        <authorList>
            <person name="Goeker M."/>
        </authorList>
    </citation>
    <scope>NUCLEOTIDE SEQUENCE [LARGE SCALE GENOMIC DNA]</scope>
    <source>
        <strain evidence="1 2">DSM 18435</strain>
    </source>
</reference>
<dbReference type="Proteomes" id="UP000295468">
    <property type="component" value="Unassembled WGS sequence"/>
</dbReference>
<dbReference type="EMBL" id="SNYI01000002">
    <property type="protein sequence ID" value="TDQ31086.1"/>
    <property type="molecule type" value="Genomic_DNA"/>
</dbReference>
<dbReference type="AlphaFoldDB" id="A0A4R6TJR5"/>
<keyword evidence="2" id="KW-1185">Reference proteome</keyword>
<name>A0A4R6TJR5_9FLAO</name>
<proteinExistence type="predicted"/>
<protein>
    <submittedName>
        <fullName evidence="1">Uncharacterized protein</fullName>
    </submittedName>
</protein>
<comment type="caution">
    <text evidence="1">The sequence shown here is derived from an EMBL/GenBank/DDBJ whole genome shotgun (WGS) entry which is preliminary data.</text>
</comment>
<gene>
    <name evidence="1" type="ORF">CLV82_1787</name>
</gene>
<evidence type="ECO:0000313" key="1">
    <source>
        <dbReference type="EMBL" id="TDQ31086.1"/>
    </source>
</evidence>
<sequence length="95" mass="10863">MELKIRYELGNWNIGGVCNLSTSQLLQEYVEDCMTVADAVSIHLESALYLPPDYLAVLRQLYTIARLKNKPLQIHGGFQNIDYPQINTPLNYDYA</sequence>